<proteinExistence type="predicted"/>
<sequence length="101" mass="10636">MTTRGRRGGDGVRCCPVRLCAVPVRPCELRRRELRAYAATALCACAGLRPAVQACGGRAAGRGAPGRLLAYRARVLSASISVSIAAACILLLPPHPLRRSK</sequence>
<evidence type="ECO:0000313" key="3">
    <source>
        <dbReference type="Proteomes" id="UP000729402"/>
    </source>
</evidence>
<keyword evidence="1" id="KW-0472">Membrane</keyword>
<gene>
    <name evidence="2" type="ORF">GUJ93_ZPchr0001g30488</name>
</gene>
<reference evidence="2" key="2">
    <citation type="submission" date="2021-02" db="EMBL/GenBank/DDBJ databases">
        <authorList>
            <person name="Kimball J.A."/>
            <person name="Haas M.W."/>
            <person name="Macchietto M."/>
            <person name="Kono T."/>
            <person name="Duquette J."/>
            <person name="Shao M."/>
        </authorList>
    </citation>
    <scope>NUCLEOTIDE SEQUENCE</scope>
    <source>
        <tissue evidence="2">Fresh leaf tissue</tissue>
    </source>
</reference>
<dbReference type="AlphaFoldDB" id="A0A8J5RG94"/>
<protein>
    <submittedName>
        <fullName evidence="2">Uncharacterized protein</fullName>
    </submittedName>
</protein>
<feature type="transmembrane region" description="Helical" evidence="1">
    <location>
        <begin position="72"/>
        <end position="92"/>
    </location>
</feature>
<dbReference type="Proteomes" id="UP000729402">
    <property type="component" value="Unassembled WGS sequence"/>
</dbReference>
<keyword evidence="1" id="KW-1133">Transmembrane helix</keyword>
<organism evidence="2 3">
    <name type="scientific">Zizania palustris</name>
    <name type="common">Northern wild rice</name>
    <dbReference type="NCBI Taxonomy" id="103762"/>
    <lineage>
        <taxon>Eukaryota</taxon>
        <taxon>Viridiplantae</taxon>
        <taxon>Streptophyta</taxon>
        <taxon>Embryophyta</taxon>
        <taxon>Tracheophyta</taxon>
        <taxon>Spermatophyta</taxon>
        <taxon>Magnoliopsida</taxon>
        <taxon>Liliopsida</taxon>
        <taxon>Poales</taxon>
        <taxon>Poaceae</taxon>
        <taxon>BOP clade</taxon>
        <taxon>Oryzoideae</taxon>
        <taxon>Oryzeae</taxon>
        <taxon>Zizaniinae</taxon>
        <taxon>Zizania</taxon>
    </lineage>
</organism>
<evidence type="ECO:0000313" key="2">
    <source>
        <dbReference type="EMBL" id="KAG8053156.1"/>
    </source>
</evidence>
<keyword evidence="1" id="KW-0812">Transmembrane</keyword>
<dbReference type="EMBL" id="JAAALK010000288">
    <property type="protein sequence ID" value="KAG8053156.1"/>
    <property type="molecule type" value="Genomic_DNA"/>
</dbReference>
<reference evidence="2" key="1">
    <citation type="journal article" date="2021" name="bioRxiv">
        <title>Whole Genome Assembly and Annotation of Northern Wild Rice, Zizania palustris L., Supports a Whole Genome Duplication in the Zizania Genus.</title>
        <authorList>
            <person name="Haas M."/>
            <person name="Kono T."/>
            <person name="Macchietto M."/>
            <person name="Millas R."/>
            <person name="McGilp L."/>
            <person name="Shao M."/>
            <person name="Duquette J."/>
            <person name="Hirsch C.N."/>
            <person name="Kimball J."/>
        </authorList>
    </citation>
    <scope>NUCLEOTIDE SEQUENCE</scope>
    <source>
        <tissue evidence="2">Fresh leaf tissue</tissue>
    </source>
</reference>
<evidence type="ECO:0000256" key="1">
    <source>
        <dbReference type="SAM" id="Phobius"/>
    </source>
</evidence>
<accession>A0A8J5RG94</accession>
<keyword evidence="3" id="KW-1185">Reference proteome</keyword>
<name>A0A8J5RG94_ZIZPA</name>
<comment type="caution">
    <text evidence="2">The sequence shown here is derived from an EMBL/GenBank/DDBJ whole genome shotgun (WGS) entry which is preliminary data.</text>
</comment>